<dbReference type="HOGENOM" id="CLU_2921799_0_0_6"/>
<dbReference type="KEGG" id="xfa:XF_0052"/>
<dbReference type="AlphaFoldDB" id="Q9PH92"/>
<dbReference type="Proteomes" id="UP000000812">
    <property type="component" value="Chromosome"/>
</dbReference>
<dbReference type="PIR" id="H82853">
    <property type="entry name" value="H82853"/>
</dbReference>
<sequence length="61" mass="7274">MIEHVLPAQALIRHPSSPVRCIHLDTHNIRKTLCKDHEVLETIDIPEIKITVYPEFERWKY</sequence>
<name>Q9PH92_XYLFA</name>
<evidence type="ECO:0000313" key="1">
    <source>
        <dbReference type="EMBL" id="AAF82865.1"/>
    </source>
</evidence>
<proteinExistence type="predicted"/>
<reference evidence="1 2" key="1">
    <citation type="journal article" date="2000" name="Nature">
        <title>The genome sequence of the plant pathogen Xylella fastidiosa.</title>
        <authorList>
            <person name="Simpson A.J."/>
            <person name="Reinach F.C."/>
            <person name="Arruda P."/>
            <person name="Abreu F.A."/>
            <person name="Acencio M."/>
            <person name="Alvarenga R."/>
            <person name="Alves L.M."/>
            <person name="Araya J.E."/>
            <person name="Baia G.S."/>
            <person name="Baptista C.S."/>
            <person name="Barros M.H."/>
            <person name="Bonaccorsi E.D."/>
            <person name="Bordin S."/>
            <person name="Bove J.M."/>
            <person name="Briones M.R."/>
            <person name="Bueno M.R."/>
            <person name="Camargo A.A."/>
            <person name="Camargo L.E."/>
            <person name="Carraro D.M."/>
            <person name="Carrer H."/>
            <person name="Colauto N.B."/>
            <person name="Colombo C."/>
            <person name="Costa F.F."/>
            <person name="Costa M.C."/>
            <person name="Costa-Neto C.M."/>
            <person name="Coutinho L.L."/>
            <person name="Cristofani M."/>
            <person name="Dias-Neto E."/>
            <person name="Docena C."/>
            <person name="El-Dorry H."/>
            <person name="Facincani A.P."/>
            <person name="Ferreira A.J."/>
            <person name="Ferreira V.C."/>
            <person name="Ferro J.A."/>
            <person name="Fraga J.S."/>
            <person name="Franca S.C."/>
            <person name="Franco M.C."/>
            <person name="Frohme M."/>
            <person name="Furlan L.R."/>
            <person name="Garnier M."/>
            <person name="Goldman G.H."/>
            <person name="Goldman M.H."/>
            <person name="Gomes S.L."/>
            <person name="Gruber A."/>
            <person name="Ho P.L."/>
            <person name="Hoheisel J.D."/>
            <person name="Junqueira M.L."/>
            <person name="Kemper E.L."/>
            <person name="Kitajima J.P."/>
            <person name="Krieger J.E."/>
            <person name="Kuramae E.E."/>
            <person name="Laigret F."/>
            <person name="Lambais M.R."/>
            <person name="Leite L.C."/>
            <person name="Lemos E.G."/>
            <person name="Lemos M.V."/>
            <person name="Lopes S.A."/>
            <person name="Lopes C.R."/>
            <person name="Machado J.A."/>
            <person name="Machado M.A."/>
            <person name="Madeira A.M."/>
            <person name="Madeira H.M."/>
            <person name="Marino C.L."/>
            <person name="Marques M.V."/>
            <person name="Martins E.A."/>
            <person name="Martins E.M."/>
            <person name="Matsukuma A.Y."/>
            <person name="Menck C.F."/>
            <person name="Miracca E.C."/>
            <person name="Miyaki C.Y."/>
            <person name="Monteriro-Vitorello C.B."/>
            <person name="Moon D.H."/>
            <person name="Nagai M.A."/>
            <person name="Nascimento A.L."/>
            <person name="Netto L.E."/>
            <person name="Nhani A.Jr."/>
            <person name="Nobrega F.G."/>
            <person name="Nunes L.R."/>
            <person name="Oliveira M.A."/>
            <person name="de Oliveira M.C."/>
            <person name="de Oliveira R.C."/>
            <person name="Palmieri D.A."/>
            <person name="Paris A."/>
            <person name="Peixoto B.R."/>
            <person name="Pereira G.A."/>
            <person name="Pereira H.A.Jr."/>
            <person name="Pesquero J.B."/>
            <person name="Quaggio R.B."/>
            <person name="Roberto P.G."/>
            <person name="Rodrigues V."/>
            <person name="de M Rosa A.J."/>
            <person name="de Rosa V.E.Jr."/>
            <person name="de Sa R.G."/>
            <person name="Santelli R.V."/>
            <person name="Sawasaki H.E."/>
            <person name="da Silva A.C."/>
            <person name="da Silva A.M."/>
            <person name="da Silva F.R."/>
            <person name="da Silva W.A.Jr."/>
            <person name="da Silveira J.F."/>
            <person name="Silvestri M.L."/>
            <person name="Siqueira W.J."/>
            <person name="de Souza A.A."/>
            <person name="de Souza A.P."/>
            <person name="Terenzi M.F."/>
            <person name="Truffi D."/>
            <person name="Tsai S.M."/>
            <person name="Tsuhako M.H."/>
            <person name="Vallada H."/>
            <person name="Van Sluys M.A."/>
            <person name="Verjovski-Almeida S."/>
            <person name="Vettore A.L."/>
            <person name="Zago M.A."/>
            <person name="Zatz M."/>
            <person name="Meidanis J."/>
            <person name="Setubal J.C."/>
        </authorList>
    </citation>
    <scope>NUCLEOTIDE SEQUENCE [LARGE SCALE GENOMIC DNA]</scope>
    <source>
        <strain evidence="1 2">9a5c</strain>
    </source>
</reference>
<dbReference type="EMBL" id="AE003849">
    <property type="protein sequence ID" value="AAF82865.1"/>
    <property type="molecule type" value="Genomic_DNA"/>
</dbReference>
<organism evidence="1 2">
    <name type="scientific">Xylella fastidiosa (strain 9a5c)</name>
    <dbReference type="NCBI Taxonomy" id="160492"/>
    <lineage>
        <taxon>Bacteria</taxon>
        <taxon>Pseudomonadati</taxon>
        <taxon>Pseudomonadota</taxon>
        <taxon>Gammaproteobacteria</taxon>
        <taxon>Lysobacterales</taxon>
        <taxon>Lysobacteraceae</taxon>
        <taxon>Xylella</taxon>
    </lineage>
</organism>
<gene>
    <name evidence="1" type="ordered locus">XF_0052</name>
</gene>
<accession>Q9PH92</accession>
<protein>
    <submittedName>
        <fullName evidence="1">Uncharacterized protein</fullName>
    </submittedName>
</protein>
<evidence type="ECO:0000313" key="2">
    <source>
        <dbReference type="Proteomes" id="UP000000812"/>
    </source>
</evidence>